<name>A0ABT9GMT2_9GAMM</name>
<dbReference type="Pfam" id="PF07927">
    <property type="entry name" value="HicA_toxin"/>
    <property type="match status" value="1"/>
</dbReference>
<keyword evidence="9" id="KW-1185">Reference proteome</keyword>
<gene>
    <name evidence="8" type="ORF">Q3O59_04410</name>
</gene>
<dbReference type="SUPFAM" id="SSF54786">
    <property type="entry name" value="YcfA/nrd intein domain"/>
    <property type="match status" value="1"/>
</dbReference>
<evidence type="ECO:0000256" key="4">
    <source>
        <dbReference type="ARBA" id="ARBA00022759"/>
    </source>
</evidence>
<dbReference type="RefSeq" id="WP_305944406.1">
    <property type="nucleotide sequence ID" value="NZ_JAUZVY010000001.1"/>
</dbReference>
<keyword evidence="7" id="KW-0346">Stress response</keyword>
<dbReference type="Gene3D" id="3.30.920.30">
    <property type="entry name" value="Hypothetical protein"/>
    <property type="match status" value="1"/>
</dbReference>
<reference evidence="8 9" key="1">
    <citation type="submission" date="2023-08" db="EMBL/GenBank/DDBJ databases">
        <authorList>
            <person name="Joshi A."/>
            <person name="Thite S."/>
        </authorList>
    </citation>
    <scope>NUCLEOTIDE SEQUENCE [LARGE SCALE GENOMIC DNA]</scope>
    <source>
        <strain evidence="8 9">1E1</strain>
    </source>
</reference>
<keyword evidence="6" id="KW-0694">RNA-binding</keyword>
<evidence type="ECO:0000256" key="7">
    <source>
        <dbReference type="ARBA" id="ARBA00023016"/>
    </source>
</evidence>
<evidence type="ECO:0000313" key="8">
    <source>
        <dbReference type="EMBL" id="MDP4528272.1"/>
    </source>
</evidence>
<keyword evidence="3" id="KW-0540">Nuclease</keyword>
<keyword evidence="5" id="KW-0378">Hydrolase</keyword>
<evidence type="ECO:0000256" key="5">
    <source>
        <dbReference type="ARBA" id="ARBA00022801"/>
    </source>
</evidence>
<evidence type="ECO:0000256" key="6">
    <source>
        <dbReference type="ARBA" id="ARBA00022884"/>
    </source>
</evidence>
<dbReference type="InterPro" id="IPR012933">
    <property type="entry name" value="HicA_mRNA_interferase"/>
</dbReference>
<organism evidence="8 9">
    <name type="scientific">Alkalimonas delamerensis</name>
    <dbReference type="NCBI Taxonomy" id="265981"/>
    <lineage>
        <taxon>Bacteria</taxon>
        <taxon>Pseudomonadati</taxon>
        <taxon>Pseudomonadota</taxon>
        <taxon>Gammaproteobacteria</taxon>
        <taxon>Alkalimonas</taxon>
    </lineage>
</organism>
<protein>
    <submittedName>
        <fullName evidence="8">Type II toxin-antitoxin system HicA family toxin</fullName>
    </submittedName>
</protein>
<dbReference type="InterPro" id="IPR038570">
    <property type="entry name" value="HicA_sf"/>
</dbReference>
<comment type="caution">
    <text evidence="8">The sequence shown here is derived from an EMBL/GenBank/DDBJ whole genome shotgun (WGS) entry which is preliminary data.</text>
</comment>
<evidence type="ECO:0000256" key="2">
    <source>
        <dbReference type="ARBA" id="ARBA00022649"/>
    </source>
</evidence>
<comment type="similarity">
    <text evidence="1">Belongs to the HicA mRNA interferase family.</text>
</comment>
<proteinExistence type="inferred from homology"/>
<keyword evidence="4" id="KW-0255">Endonuclease</keyword>
<keyword evidence="2" id="KW-1277">Toxin-antitoxin system</keyword>
<evidence type="ECO:0000256" key="3">
    <source>
        <dbReference type="ARBA" id="ARBA00022722"/>
    </source>
</evidence>
<accession>A0ABT9GMT2</accession>
<dbReference type="EMBL" id="JAUZVY010000001">
    <property type="protein sequence ID" value="MDP4528272.1"/>
    <property type="molecule type" value="Genomic_DNA"/>
</dbReference>
<dbReference type="Proteomes" id="UP001236258">
    <property type="component" value="Unassembled WGS sequence"/>
</dbReference>
<evidence type="ECO:0000256" key="1">
    <source>
        <dbReference type="ARBA" id="ARBA00006620"/>
    </source>
</evidence>
<evidence type="ECO:0000313" key="9">
    <source>
        <dbReference type="Proteomes" id="UP001236258"/>
    </source>
</evidence>
<sequence>MKSSDLIQELKAAGCYMKRQGKGSHQIWYSPVTGKTFPVPHPKGALPVGTVKAIKKSAGI</sequence>